<dbReference type="GO" id="GO:0046514">
    <property type="term" value="P:ceramide catabolic process"/>
    <property type="evidence" value="ECO:0007669"/>
    <property type="project" value="TreeGrafter"/>
</dbReference>
<feature type="transmembrane region" description="Helical" evidence="9">
    <location>
        <begin position="69"/>
        <end position="88"/>
    </location>
</feature>
<feature type="binding site" evidence="7">
    <location>
        <position position="26"/>
    </location>
    <ligand>
        <name>Ca(2+)</name>
        <dbReference type="ChEBI" id="CHEBI:29108"/>
    </ligand>
</feature>
<feature type="binding site" evidence="7">
    <location>
        <position position="28"/>
    </location>
    <ligand>
        <name>Ca(2+)</name>
        <dbReference type="ChEBI" id="CHEBI:29108"/>
    </ligand>
</feature>
<comment type="subcellular location">
    <subcellularLocation>
        <location evidence="1">Membrane</location>
        <topology evidence="1">Multi-pass membrane protein</topology>
    </subcellularLocation>
</comment>
<keyword evidence="5 9" id="KW-1133">Transmembrane helix</keyword>
<dbReference type="AlphaFoldDB" id="H8WZ80"/>
<dbReference type="GO" id="GO:0005789">
    <property type="term" value="C:endoplasmic reticulum membrane"/>
    <property type="evidence" value="ECO:0007669"/>
    <property type="project" value="TreeGrafter"/>
</dbReference>
<evidence type="ECO:0000256" key="9">
    <source>
        <dbReference type="SAM" id="Phobius"/>
    </source>
</evidence>
<sequence length="307" mass="35796">MLPFAWPYPPEQKNGYWGIPTSTIDWCEENYVVSTYIAEAINTTTNAFFMCLALFAIYQAFHNHLEKRFMWTSAGFFLVGLGSWLFHMTLKYHFQLLDELPMIYTTCIPLWSVFSEFKTKRQSFFVGLGIFFSAATLTIIYLQIRNPTIHQTAYGAMNILGIIKSTSLCSKYVHDAKVKRQMNTMAVLGIGLFFFGYILWNMDIHLCDQVRSTRRDWGMPYGFVLEGHGWWHIFTGSGVYYCLIYEEYLRCFLTGTEDYYTLSWVLGWPVVKCIDPIGLQKYNSIKTLAEHDERVKQQELKGKVKQL</sequence>
<organism evidence="10 11">
    <name type="scientific">Candida orthopsilosis (strain 90-125)</name>
    <name type="common">Yeast</name>
    <dbReference type="NCBI Taxonomy" id="1136231"/>
    <lineage>
        <taxon>Eukaryota</taxon>
        <taxon>Fungi</taxon>
        <taxon>Dikarya</taxon>
        <taxon>Ascomycota</taxon>
        <taxon>Saccharomycotina</taxon>
        <taxon>Pichiomycetes</taxon>
        <taxon>Debaryomycetaceae</taxon>
        <taxon>Candida/Lodderomyces clade</taxon>
        <taxon>Candida</taxon>
    </lineage>
</organism>
<proteinExistence type="inferred from homology"/>
<feature type="binding site" evidence="7">
    <location>
        <position position="25"/>
    </location>
    <ligand>
        <name>Ca(2+)</name>
        <dbReference type="ChEBI" id="CHEBI:29108"/>
    </ligand>
</feature>
<dbReference type="Pfam" id="PF05875">
    <property type="entry name" value="Ceramidase"/>
    <property type="match status" value="1"/>
</dbReference>
<keyword evidence="4" id="KW-0378">Hydrolase</keyword>
<keyword evidence="8" id="KW-0862">Zinc</keyword>
<dbReference type="HOGENOM" id="CLU_063293_3_0_1"/>
<dbReference type="GO" id="GO:0046872">
    <property type="term" value="F:metal ion binding"/>
    <property type="evidence" value="ECO:0007669"/>
    <property type="project" value="UniProtKB-KW"/>
</dbReference>
<reference evidence="10 11" key="1">
    <citation type="journal article" date="2012" name="PLoS ONE">
        <title>Sequence and analysis of the genome of the pathogenic yeast Candida orthopsilosis.</title>
        <authorList>
            <person name="Riccombeni A."/>
            <person name="Vidanes G."/>
            <person name="Proux-Wera E."/>
            <person name="Wolfe K.H."/>
            <person name="Butler G."/>
        </authorList>
    </citation>
    <scope>NUCLEOTIDE SEQUENCE [LARGE SCALE GENOMIC DNA]</scope>
    <source>
        <strain evidence="10 11">Co 90-125</strain>
    </source>
</reference>
<evidence type="ECO:0000256" key="7">
    <source>
        <dbReference type="PIRSR" id="PIRSR608901-1"/>
    </source>
</evidence>
<gene>
    <name evidence="10" type="ORF">CORT_0B00250</name>
</gene>
<evidence type="ECO:0000256" key="8">
    <source>
        <dbReference type="PIRSR" id="PIRSR608901-2"/>
    </source>
</evidence>
<comment type="cofactor">
    <cofactor evidence="8">
        <name>Zn(2+)</name>
        <dbReference type="ChEBI" id="CHEBI:29105"/>
    </cofactor>
</comment>
<dbReference type="EMBL" id="HE681720">
    <property type="protein sequence ID" value="CCG21748.1"/>
    <property type="molecule type" value="Genomic_DNA"/>
</dbReference>
<keyword evidence="7" id="KW-0106">Calcium</keyword>
<feature type="transmembrane region" description="Helical" evidence="9">
    <location>
        <begin position="185"/>
        <end position="202"/>
    </location>
</feature>
<dbReference type="RefSeq" id="XP_003867186.1">
    <property type="nucleotide sequence ID" value="XM_003867138.1"/>
</dbReference>
<dbReference type="GO" id="GO:0046513">
    <property type="term" value="P:ceramide biosynthetic process"/>
    <property type="evidence" value="ECO:0007669"/>
    <property type="project" value="TreeGrafter"/>
</dbReference>
<keyword evidence="6 9" id="KW-0472">Membrane</keyword>
<feature type="binding site" evidence="8">
    <location>
        <position position="232"/>
    </location>
    <ligand>
        <name>Zn(2+)</name>
        <dbReference type="ChEBI" id="CHEBI:29105"/>
        <note>catalytic</note>
    </ligand>
</feature>
<dbReference type="PANTHER" id="PTHR46187">
    <property type="entry name" value="ALKALINE CERAMIDASE 3"/>
    <property type="match status" value="1"/>
</dbReference>
<evidence type="ECO:0000256" key="5">
    <source>
        <dbReference type="ARBA" id="ARBA00022989"/>
    </source>
</evidence>
<feature type="binding site" evidence="7">
    <location>
        <position position="39"/>
    </location>
    <ligand>
        <name>Ca(2+)</name>
        <dbReference type="ChEBI" id="CHEBI:29108"/>
    </ligand>
</feature>
<evidence type="ECO:0000313" key="11">
    <source>
        <dbReference type="Proteomes" id="UP000005018"/>
    </source>
</evidence>
<evidence type="ECO:0000256" key="6">
    <source>
        <dbReference type="ARBA" id="ARBA00023136"/>
    </source>
</evidence>
<dbReference type="InterPro" id="IPR008901">
    <property type="entry name" value="ACER"/>
</dbReference>
<protein>
    <submittedName>
        <fullName evidence="10">Ydc1 protein</fullName>
    </submittedName>
</protein>
<name>H8WZ80_CANO9</name>
<evidence type="ECO:0000256" key="1">
    <source>
        <dbReference type="ARBA" id="ARBA00004141"/>
    </source>
</evidence>
<dbReference type="KEGG" id="cot:CORT_0B00250"/>
<dbReference type="OrthoDB" id="187171at2759"/>
<feature type="binding site" evidence="7">
    <location>
        <position position="30"/>
    </location>
    <ligand>
        <name>Ca(2+)</name>
        <dbReference type="ChEBI" id="CHEBI:29108"/>
    </ligand>
</feature>
<evidence type="ECO:0000313" key="10">
    <source>
        <dbReference type="EMBL" id="CCG21748.1"/>
    </source>
</evidence>
<evidence type="ECO:0000256" key="4">
    <source>
        <dbReference type="ARBA" id="ARBA00022801"/>
    </source>
</evidence>
<dbReference type="GO" id="GO:0016811">
    <property type="term" value="F:hydrolase activity, acting on carbon-nitrogen (but not peptide) bonds, in linear amides"/>
    <property type="evidence" value="ECO:0007669"/>
    <property type="project" value="InterPro"/>
</dbReference>
<dbReference type="PANTHER" id="PTHR46187:SF3">
    <property type="entry name" value="ALKALINE CERAMIDASE 3"/>
    <property type="match status" value="1"/>
</dbReference>
<feature type="transmembrane region" description="Helical" evidence="9">
    <location>
        <begin position="36"/>
        <end position="57"/>
    </location>
</feature>
<comment type="similarity">
    <text evidence="2">Belongs to the alkaline ceramidase family.</text>
</comment>
<feature type="transmembrane region" description="Helical" evidence="9">
    <location>
        <begin position="124"/>
        <end position="144"/>
    </location>
</feature>
<dbReference type="Proteomes" id="UP000005018">
    <property type="component" value="Chromosome 2"/>
</dbReference>
<keyword evidence="7" id="KW-0479">Metal-binding</keyword>
<dbReference type="eggNOG" id="KOG2329">
    <property type="taxonomic scope" value="Eukaryota"/>
</dbReference>
<feature type="binding site" evidence="8">
    <location>
        <position position="228"/>
    </location>
    <ligand>
        <name>Zn(2+)</name>
        <dbReference type="ChEBI" id="CHEBI:29105"/>
        <note>catalytic</note>
    </ligand>
</feature>
<evidence type="ECO:0000256" key="3">
    <source>
        <dbReference type="ARBA" id="ARBA00022692"/>
    </source>
</evidence>
<accession>H8WZ80</accession>
<feature type="binding site" evidence="8">
    <location>
        <position position="87"/>
    </location>
    <ligand>
        <name>Zn(2+)</name>
        <dbReference type="ChEBI" id="CHEBI:29105"/>
        <note>catalytic</note>
    </ligand>
</feature>
<dbReference type="GeneID" id="14538083"/>
<keyword evidence="3 9" id="KW-0812">Transmembrane</keyword>
<evidence type="ECO:0000256" key="2">
    <source>
        <dbReference type="ARBA" id="ARBA00009780"/>
    </source>
</evidence>
<keyword evidence="11" id="KW-1185">Reference proteome</keyword>